<evidence type="ECO:0000313" key="3">
    <source>
        <dbReference type="Proteomes" id="UP000321393"/>
    </source>
</evidence>
<organism evidence="1 3">
    <name type="scientific">Cucumis melo var. makuwa</name>
    <name type="common">Oriental melon</name>
    <dbReference type="NCBI Taxonomy" id="1194695"/>
    <lineage>
        <taxon>Eukaryota</taxon>
        <taxon>Viridiplantae</taxon>
        <taxon>Streptophyta</taxon>
        <taxon>Embryophyta</taxon>
        <taxon>Tracheophyta</taxon>
        <taxon>Spermatophyta</taxon>
        <taxon>Magnoliopsida</taxon>
        <taxon>eudicotyledons</taxon>
        <taxon>Gunneridae</taxon>
        <taxon>Pentapetalae</taxon>
        <taxon>rosids</taxon>
        <taxon>fabids</taxon>
        <taxon>Cucurbitales</taxon>
        <taxon>Cucurbitaceae</taxon>
        <taxon>Benincaseae</taxon>
        <taxon>Cucumis</taxon>
    </lineage>
</organism>
<sequence>MVLLPVICLHNELLKQPQPVTNGCTDQRWRWFEVNVLASEWPRYRALKGEVATNILGVCYYYLVDVEYPNAEDFLALYKGQHYHLQSWRGTENAPSTLKELFNMKHFSTQNVIEKAFGVLKSQWAILGGKSYYLVEHDNFMKTAKAQLDGRGGGSPCQVPHRILGRNIQATTIDSQIKLLKRTFHALAEMCGLSCSDFRWNDELKCIVAEKDVFDDWVKITGGWVETFSNVGSNVSNRYARFAAFAANDMKFHTIYSQRLDMSPNEVMSTRTTHASDHSNVSSGSKWKWGGQTLESGDIIRNVIEYDKEQLNRITD</sequence>
<protein>
    <submittedName>
        <fullName evidence="1">Retrotransposon protein</fullName>
    </submittedName>
</protein>
<comment type="caution">
    <text evidence="1">The sequence shown here is derived from an EMBL/GenBank/DDBJ whole genome shotgun (WGS) entry which is preliminary data.</text>
</comment>
<accession>A0A5A7U7C9</accession>
<evidence type="ECO:0000313" key="2">
    <source>
        <dbReference type="EMBL" id="TYK21421.1"/>
    </source>
</evidence>
<reference evidence="3 4" key="1">
    <citation type="submission" date="2019-08" db="EMBL/GenBank/DDBJ databases">
        <title>Draft genome sequences of two oriental melons (Cucumis melo L. var makuwa).</title>
        <authorList>
            <person name="Kwon S.-Y."/>
        </authorList>
    </citation>
    <scope>NUCLEOTIDE SEQUENCE [LARGE SCALE GENOMIC DNA]</scope>
    <source>
        <strain evidence="4">cv. Chang Bougi</strain>
        <strain evidence="3">cv. SW 3</strain>
        <tissue evidence="1">Leaf</tissue>
    </source>
</reference>
<gene>
    <name evidence="2" type="ORF">E5676_scaffold609G00780</name>
    <name evidence="1" type="ORF">E6C27_scaffold60G002410</name>
</gene>
<dbReference type="EMBL" id="SSTE01011134">
    <property type="protein sequence ID" value="KAA0051823.1"/>
    <property type="molecule type" value="Genomic_DNA"/>
</dbReference>
<dbReference type="Proteomes" id="UP000321947">
    <property type="component" value="Unassembled WGS sequence"/>
</dbReference>
<name>A0A5A7U7C9_CUCMM</name>
<dbReference type="AlphaFoldDB" id="A0A5A7U7C9"/>
<dbReference type="STRING" id="1194695.A0A5A7U7C9"/>
<evidence type="ECO:0000313" key="4">
    <source>
        <dbReference type="Proteomes" id="UP000321947"/>
    </source>
</evidence>
<proteinExistence type="predicted"/>
<dbReference type="Proteomes" id="UP000321393">
    <property type="component" value="Unassembled WGS sequence"/>
</dbReference>
<dbReference type="EMBL" id="SSTD01005662">
    <property type="protein sequence ID" value="TYK21421.1"/>
    <property type="molecule type" value="Genomic_DNA"/>
</dbReference>
<evidence type="ECO:0000313" key="1">
    <source>
        <dbReference type="EMBL" id="KAA0051823.1"/>
    </source>
</evidence>